<dbReference type="STRING" id="1793963.AXI58_06260"/>
<sequence length="274" mass="30362">MSCNHNSTQCICKTLKEIAKAQSLTNEVHQIHCQNLNSPLEMGANFNTIPIMLICQSTCDFFIGSGVFESNEAFECFKTPVFRVSKVIEEHDDQCCVELELLQPHCETWSNPSYHDHDVCSFFSGKKVKKFIRTGICLRVDVSCFCGIECLPAVKAHHEKPVSPPPHKKVKIFQEEICGNFGPGTQTVWEAISVDNIQGTFQIFNSAQSTSSVEGFVEASKPIIFPTVPPGSTITRSTTFPTSFTINAPKGTNGKYCIILTKLIPVNPHHMGCE</sequence>
<gene>
    <name evidence="2" type="ORF">AXI58_06260</name>
</gene>
<organism evidence="2 3">
    <name type="scientific">Bacillus nakamurai</name>
    <dbReference type="NCBI Taxonomy" id="1793963"/>
    <lineage>
        <taxon>Bacteria</taxon>
        <taxon>Bacillati</taxon>
        <taxon>Bacillota</taxon>
        <taxon>Bacilli</taxon>
        <taxon>Bacillales</taxon>
        <taxon>Bacillaceae</taxon>
        <taxon>Bacillus</taxon>
    </lineage>
</organism>
<dbReference type="InterPro" id="IPR019593">
    <property type="entry name" value="Spore_coat_protein_Z/Y"/>
</dbReference>
<dbReference type="EMBL" id="LSBA01000040">
    <property type="protein sequence ID" value="KXZ12713.1"/>
    <property type="molecule type" value="Genomic_DNA"/>
</dbReference>
<dbReference type="Proteomes" id="UP000075430">
    <property type="component" value="Unassembled WGS sequence"/>
</dbReference>
<comment type="caution">
    <text evidence="2">The sequence shown here is derived from an EMBL/GenBank/DDBJ whole genome shotgun (WGS) entry which is preliminary data.</text>
</comment>
<evidence type="ECO:0000259" key="1">
    <source>
        <dbReference type="Pfam" id="PF13157"/>
    </source>
</evidence>
<dbReference type="Pfam" id="PF13157">
    <property type="entry name" value="Enas"/>
    <property type="match status" value="1"/>
</dbReference>
<dbReference type="InterPro" id="IPR025055">
    <property type="entry name" value="Ena_core"/>
</dbReference>
<evidence type="ECO:0000313" key="3">
    <source>
        <dbReference type="Proteomes" id="UP000075430"/>
    </source>
</evidence>
<accession>A0A150F1Y5</accession>
<proteinExistence type="predicted"/>
<feature type="domain" description="Endospore appendages core" evidence="1">
    <location>
        <begin position="168"/>
        <end position="261"/>
    </location>
</feature>
<keyword evidence="3" id="KW-1185">Reference proteome</keyword>
<dbReference type="Pfam" id="PF10612">
    <property type="entry name" value="Spore-coat_CotZ"/>
    <property type="match status" value="1"/>
</dbReference>
<dbReference type="AlphaFoldDB" id="A0A150F1Y5"/>
<evidence type="ECO:0000313" key="2">
    <source>
        <dbReference type="EMBL" id="KXZ12713.1"/>
    </source>
</evidence>
<dbReference type="RefSeq" id="WP_061523502.1">
    <property type="nucleotide sequence ID" value="NZ_JARLZY010000017.1"/>
</dbReference>
<reference evidence="3" key="1">
    <citation type="submission" date="2016-02" db="EMBL/GenBank/DDBJ databases">
        <authorList>
            <person name="Dunlap C."/>
        </authorList>
    </citation>
    <scope>NUCLEOTIDE SEQUENCE [LARGE SCALE GENOMIC DNA]</scope>
    <source>
        <strain evidence="3">NRRL B-41092</strain>
    </source>
</reference>
<protein>
    <recommendedName>
        <fullName evidence="1">Endospore appendages core domain-containing protein</fullName>
    </recommendedName>
</protein>
<name>A0A150F1Y5_9BACI</name>